<evidence type="ECO:0000256" key="3">
    <source>
        <dbReference type="ARBA" id="ARBA00022729"/>
    </source>
</evidence>
<feature type="domain" description="MucB/RseB N-terminal" evidence="6">
    <location>
        <begin position="24"/>
        <end position="194"/>
    </location>
</feature>
<sequence length="314" mass="35724">MRFLFVFLLLISRAFANDDQALDGQQWLQKVNHAMKNMNYHGTVVFMKHGQIDTMKYRHTFENGVETERLSSLNSPLREVTRHSNEISCLYKESQQKVETHHPIDRSFIVNLPLKPERLHDQYLFAVAGQEMIAMRPAQVIAILPKDDLRYARKLWIDTTSLLPLKVEVYGQDGKTLEQVLFTELNLEDSAAPSDAALTAAEAEDDSHQHVSQAEAFEKSPFELKKWPAGFEKIFFIRNTMQQSKKTVDHLLISDGFSSVSIYFEAKGEKSIEGLRTLGPVNSYSRVIDDLQVTALGEVPLQTVELVAKSVSLR</sequence>
<gene>
    <name evidence="8" type="ORF">NP590_13135</name>
</gene>
<proteinExistence type="inferred from homology"/>
<evidence type="ECO:0000256" key="5">
    <source>
        <dbReference type="SAM" id="SignalP"/>
    </source>
</evidence>
<dbReference type="Proteomes" id="UP001524499">
    <property type="component" value="Unassembled WGS sequence"/>
</dbReference>
<evidence type="ECO:0000259" key="6">
    <source>
        <dbReference type="Pfam" id="PF03888"/>
    </source>
</evidence>
<dbReference type="CDD" id="cd16327">
    <property type="entry name" value="RseB"/>
    <property type="match status" value="1"/>
</dbReference>
<comment type="caution">
    <text evidence="8">The sequence shown here is derived from an EMBL/GenBank/DDBJ whole genome shotgun (WGS) entry which is preliminary data.</text>
</comment>
<name>A0ABT1TIB9_9GAMM</name>
<accession>A0ABT1TIB9</accession>
<dbReference type="Pfam" id="PF17188">
    <property type="entry name" value="MucB_RseB_C"/>
    <property type="match status" value="1"/>
</dbReference>
<feature type="signal peptide" evidence="5">
    <location>
        <begin position="1"/>
        <end position="16"/>
    </location>
</feature>
<evidence type="ECO:0000256" key="4">
    <source>
        <dbReference type="ARBA" id="ARBA00022764"/>
    </source>
</evidence>
<dbReference type="RefSeq" id="WP_256602934.1">
    <property type="nucleotide sequence ID" value="NZ_JANIBJ010000023.1"/>
</dbReference>
<dbReference type="InterPro" id="IPR033434">
    <property type="entry name" value="MucB/RseB_N"/>
</dbReference>
<dbReference type="Pfam" id="PF03888">
    <property type="entry name" value="MucB_RseB"/>
    <property type="match status" value="1"/>
</dbReference>
<evidence type="ECO:0000259" key="7">
    <source>
        <dbReference type="Pfam" id="PF17188"/>
    </source>
</evidence>
<comment type="similarity">
    <text evidence="2">Belongs to the RseB family.</text>
</comment>
<dbReference type="PANTHER" id="PTHR38782">
    <property type="match status" value="1"/>
</dbReference>
<dbReference type="InterPro" id="IPR033436">
    <property type="entry name" value="MucB/RseB_C"/>
</dbReference>
<dbReference type="PIRSF" id="PIRSF005427">
    <property type="entry name" value="RseB"/>
    <property type="match status" value="1"/>
</dbReference>
<reference evidence="8 9" key="1">
    <citation type="submission" date="2022-07" db="EMBL/GenBank/DDBJ databases">
        <title>Methylomonas rivi sp. nov., Methylomonas rosea sp. nov., Methylomonas aureus sp. nov. and Methylomonas subterranea sp. nov., four novel methanotrophs isolated from a freshwater creek and the deep terrestrial subsurface.</title>
        <authorList>
            <person name="Abin C."/>
            <person name="Sankaranarayanan K."/>
            <person name="Garner C."/>
            <person name="Sindelar R."/>
            <person name="Kotary K."/>
            <person name="Garner R."/>
            <person name="Barclay S."/>
            <person name="Lawson P."/>
            <person name="Krumholz L."/>
        </authorList>
    </citation>
    <scope>NUCLEOTIDE SEQUENCE [LARGE SCALE GENOMIC DNA]</scope>
    <source>
        <strain evidence="8 9">SURF-2</strain>
    </source>
</reference>
<organism evidence="8 9">
    <name type="scientific">Methylomonas subterranea</name>
    <dbReference type="NCBI Taxonomy" id="2952225"/>
    <lineage>
        <taxon>Bacteria</taxon>
        <taxon>Pseudomonadati</taxon>
        <taxon>Pseudomonadota</taxon>
        <taxon>Gammaproteobacteria</taxon>
        <taxon>Methylococcales</taxon>
        <taxon>Methylococcaceae</taxon>
        <taxon>Methylomonas</taxon>
    </lineage>
</organism>
<keyword evidence="3 5" id="KW-0732">Signal</keyword>
<evidence type="ECO:0000313" key="9">
    <source>
        <dbReference type="Proteomes" id="UP001524499"/>
    </source>
</evidence>
<keyword evidence="4" id="KW-0574">Periplasm</keyword>
<evidence type="ECO:0000313" key="8">
    <source>
        <dbReference type="EMBL" id="MCQ8105054.1"/>
    </source>
</evidence>
<dbReference type="InterPro" id="IPR005588">
    <property type="entry name" value="MucB_RseB"/>
</dbReference>
<keyword evidence="9" id="KW-1185">Reference proteome</keyword>
<comment type="subcellular location">
    <subcellularLocation>
        <location evidence="1">Periplasm</location>
    </subcellularLocation>
</comment>
<protein>
    <submittedName>
        <fullName evidence="8">MucB/RseB C-terminal domain-containing protein</fullName>
    </submittedName>
</protein>
<dbReference type="Gene3D" id="3.30.200.100">
    <property type="entry name" value="MucB/RseB, C-terminal domain"/>
    <property type="match status" value="1"/>
</dbReference>
<dbReference type="PANTHER" id="PTHR38782:SF1">
    <property type="entry name" value="SIGMA-E FACTOR REGULATORY PROTEIN RSEB"/>
    <property type="match status" value="1"/>
</dbReference>
<evidence type="ECO:0000256" key="2">
    <source>
        <dbReference type="ARBA" id="ARBA00008150"/>
    </source>
</evidence>
<dbReference type="EMBL" id="JANIBJ010000023">
    <property type="protein sequence ID" value="MCQ8105054.1"/>
    <property type="molecule type" value="Genomic_DNA"/>
</dbReference>
<dbReference type="InterPro" id="IPR038484">
    <property type="entry name" value="MucB/RseB_C_sf"/>
</dbReference>
<dbReference type="Gene3D" id="2.50.20.10">
    <property type="entry name" value="Lipoprotein localisation LolA/LolB/LppX"/>
    <property type="match status" value="1"/>
</dbReference>
<evidence type="ECO:0000256" key="1">
    <source>
        <dbReference type="ARBA" id="ARBA00004418"/>
    </source>
</evidence>
<feature type="chain" id="PRO_5045681089" evidence="5">
    <location>
        <begin position="17"/>
        <end position="314"/>
    </location>
</feature>
<feature type="domain" description="MucB/RseB C-terminal" evidence="7">
    <location>
        <begin position="218"/>
        <end position="311"/>
    </location>
</feature>